<dbReference type="GO" id="GO:0017056">
    <property type="term" value="F:structural constituent of nuclear pore"/>
    <property type="evidence" value="ECO:0007669"/>
    <property type="project" value="TreeGrafter"/>
</dbReference>
<dbReference type="SUPFAM" id="SSF50998">
    <property type="entry name" value="Quinoprotein alcohol dehydrogenase-like"/>
    <property type="match status" value="1"/>
</dbReference>
<evidence type="ECO:0000259" key="4">
    <source>
        <dbReference type="Pfam" id="PF11715"/>
    </source>
</evidence>
<evidence type="ECO:0000256" key="2">
    <source>
        <dbReference type="ARBA" id="ARBA00022448"/>
    </source>
</evidence>
<evidence type="ECO:0000256" key="1">
    <source>
        <dbReference type="ARBA" id="ARBA00004123"/>
    </source>
</evidence>
<dbReference type="InterPro" id="IPR021717">
    <property type="entry name" value="Nucleoporin_Nup160"/>
</dbReference>
<feature type="domain" description="Nucleoporin Nup120/160 beta-propeller" evidence="4">
    <location>
        <begin position="83"/>
        <end position="579"/>
    </location>
</feature>
<evidence type="ECO:0000259" key="5">
    <source>
        <dbReference type="Pfam" id="PF21486"/>
    </source>
</evidence>
<reference evidence="7" key="1">
    <citation type="submission" date="2023-03" db="EMBL/GenBank/DDBJ databases">
        <title>Complete genome of Cladonia borealis.</title>
        <authorList>
            <person name="Park H."/>
        </authorList>
    </citation>
    <scope>NUCLEOTIDE SEQUENCE</scope>
    <source>
        <strain evidence="7">ANT050790</strain>
    </source>
</reference>
<dbReference type="InterPro" id="IPR011047">
    <property type="entry name" value="Quinoprotein_ADH-like_sf"/>
</dbReference>
<feature type="domain" description="Nucleoporin nup120-like HEAT repeat" evidence="6">
    <location>
        <begin position="870"/>
        <end position="1034"/>
    </location>
</feature>
<gene>
    <name evidence="7" type="ORF">JMJ35_007758</name>
</gene>
<dbReference type="GO" id="GO:0005643">
    <property type="term" value="C:nuclear pore"/>
    <property type="evidence" value="ECO:0007669"/>
    <property type="project" value="TreeGrafter"/>
</dbReference>
<evidence type="ECO:0000313" key="8">
    <source>
        <dbReference type="Proteomes" id="UP001166286"/>
    </source>
</evidence>
<evidence type="ECO:0000256" key="3">
    <source>
        <dbReference type="ARBA" id="ARBA00023242"/>
    </source>
</evidence>
<keyword evidence="3" id="KW-0539">Nucleus</keyword>
<organism evidence="7 8">
    <name type="scientific">Cladonia borealis</name>
    <dbReference type="NCBI Taxonomy" id="184061"/>
    <lineage>
        <taxon>Eukaryota</taxon>
        <taxon>Fungi</taxon>
        <taxon>Dikarya</taxon>
        <taxon>Ascomycota</taxon>
        <taxon>Pezizomycotina</taxon>
        <taxon>Lecanoromycetes</taxon>
        <taxon>OSLEUM clade</taxon>
        <taxon>Lecanoromycetidae</taxon>
        <taxon>Lecanorales</taxon>
        <taxon>Lecanorineae</taxon>
        <taxon>Cladoniaceae</taxon>
        <taxon>Cladonia</taxon>
    </lineage>
</organism>
<dbReference type="InterPro" id="IPR015943">
    <property type="entry name" value="WD40/YVTN_repeat-like_dom_sf"/>
</dbReference>
<dbReference type="Pfam" id="PF21486">
    <property type="entry name" value="NUP120_helical"/>
    <property type="match status" value="1"/>
</dbReference>
<keyword evidence="2" id="KW-0813">Transport</keyword>
<feature type="domain" description="Nucleoporin Nup120 helical" evidence="5">
    <location>
        <begin position="641"/>
        <end position="772"/>
    </location>
</feature>
<comment type="subcellular location">
    <subcellularLocation>
        <location evidence="1">Nucleus</location>
    </subcellularLocation>
</comment>
<dbReference type="Pfam" id="PF23300">
    <property type="entry name" value="HEAT_Nup120"/>
    <property type="match status" value="1"/>
</dbReference>
<dbReference type="AlphaFoldDB" id="A0AA39QW10"/>
<dbReference type="InterPro" id="IPR048884">
    <property type="entry name" value="Nup120_helical"/>
</dbReference>
<dbReference type="Proteomes" id="UP001166286">
    <property type="component" value="Unassembled WGS sequence"/>
</dbReference>
<dbReference type="PANTHER" id="PTHR21286:SF0">
    <property type="entry name" value="NUCLEAR PORE COMPLEX PROTEIN NUP160"/>
    <property type="match status" value="1"/>
</dbReference>
<dbReference type="Gene3D" id="2.130.10.10">
    <property type="entry name" value="YVTN repeat-like/Quinoprotein amine dehydrogenase"/>
    <property type="match status" value="1"/>
</dbReference>
<dbReference type="PANTHER" id="PTHR21286">
    <property type="entry name" value="NUCLEAR PORE COMPLEX PROTEIN NUP160"/>
    <property type="match status" value="1"/>
</dbReference>
<dbReference type="InterPro" id="IPR056548">
    <property type="entry name" value="HEAT_Nup120"/>
</dbReference>
<evidence type="ECO:0000259" key="6">
    <source>
        <dbReference type="Pfam" id="PF23300"/>
    </source>
</evidence>
<keyword evidence="8" id="KW-1185">Reference proteome</keyword>
<proteinExistence type="predicted"/>
<comment type="caution">
    <text evidence="7">The sequence shown here is derived from an EMBL/GenBank/DDBJ whole genome shotgun (WGS) entry which is preliminary data.</text>
</comment>
<name>A0AA39QW10_9LECA</name>
<accession>A0AA39QW10</accession>
<evidence type="ECO:0000313" key="7">
    <source>
        <dbReference type="EMBL" id="KAK0509364.1"/>
    </source>
</evidence>
<dbReference type="EMBL" id="JAFEKC020000018">
    <property type="protein sequence ID" value="KAK0509364.1"/>
    <property type="molecule type" value="Genomic_DNA"/>
</dbReference>
<dbReference type="Pfam" id="PF11715">
    <property type="entry name" value="Beta-prop_Nup120_160"/>
    <property type="match status" value="1"/>
</dbReference>
<dbReference type="InterPro" id="IPR059141">
    <property type="entry name" value="Beta-prop_Nup120_160"/>
</dbReference>
<sequence length="1202" mass="134724">MDSGAPVSSLCLFKETQTDLEPAYPGSVIQIQVPSTSTFSVRPRQQRRILRSASICNDEDSYNQNHLAASSSFYFGKVKRYPRSFLWRVLQEGRVLELRSVDLSKKNGETREASYTVQLHFASTIKPNGVALTDTEEQDSLSVFALTKGNDLYTLTIRKDFFCHAAASEEDVSRWCKVARPATFTISTPHSLIAGNSQLLIISLADGRLLQLTRNKEDDGSKWHESTYGDGQWTSSLRGLVRWQGSNTVKYDGTTLEQGTATAMAISPDKSHLFAVCLNHTLRIWNPTKAASIFSKDLLWQHREPHETAKMMLDPGSPNVLQVFETHRPMEGDLYYAVTFSPHDLGQFKFWGIRDPDHGDRGVRDMYPDCTFKPPDPDPSPESKAIWKVADFKIKGAQRGQQLEIWVLMRSNRRHKLYNLKFDLEDLPNLWQNSWTTTATETWRDQPAPQISDLDPEDATDKWLEYIMCPSKYPETVLETALAMYCSERSISIPNPKASLKERMCSAISLQVEATTGGDDLSKYHKASDQEWTVLWQDIRDLDKSRWQISSLAYDGYVEIPYIAFANGAAAIRTCDKVEIISSNSSTILAKSIGMLEAPSIEMEQGIEPKLPDELALIVSAAAIFRQNCSYGLLQNCRSVLAEELWLDPSLSVPLRIQSFYDRCNLTEEVGKDHFEKLEDTLDPMGGFDGLETETFLSILDELSHSLPPESSGLSHTTFGQRMLVDGARDMIALREKLLFDLLILIVFVDMDIHRDEIPMKNFDGPRIYVELLDLLRQYQIMQWLSTNTRAEKNDANPTPATIKAADMETSSNEQNKISTVLDNLFAFALPPQSHDMQSQSEALTHTIQDLLQWVLGGNEQISLDEVRVYIQCNLLANNNLDLAIDFLRYQPSTDWSTYIKGRLHLLKGDFTSAAIYFKKAAFKLSRPSTIDYPAASHSLLSPMDALSFSHGLPTYYTHILNLFDASSCPTQMAHFAHLALQLAPPSSKPSEQSLTLLTSLFQASLQTTDFPTAFSALTRHPQPKTLLPSFISALLSTPHSTPLLLSLPFPPNLHAPIDDILSARNKTNTKPKINPKLLAAWRIKHNNFRGAAAALLPALQTERAKRGSRRGLLGARDREEVEEMYLGIINLLCCAGEEERWVLSEGGEEERRGLVRVGDIREWYQGELDRWAVIEGGRFGFGGAGGDVGAVGGGGDEMDVL</sequence>
<protein>
    <submittedName>
        <fullName evidence="7">Uncharacterized protein</fullName>
    </submittedName>
</protein>